<name>A0A7W9KBV5_9PSEU</name>
<dbReference type="RefSeq" id="WP_184858803.1">
    <property type="nucleotide sequence ID" value="NZ_BAAAWY010000002.1"/>
</dbReference>
<sequence length="96" mass="10740">MFIVFFVRALNDPALSEAFRGDDTDELAAFFTGLDRQSQADGTSPPWPHPEREVATLMAVSAATNVRFGRTPSGFTRLLSIRTTRLHHSGRPDWHL</sequence>
<organism evidence="1 2">
    <name type="scientific">Kutzneria kofuensis</name>
    <dbReference type="NCBI Taxonomy" id="103725"/>
    <lineage>
        <taxon>Bacteria</taxon>
        <taxon>Bacillati</taxon>
        <taxon>Actinomycetota</taxon>
        <taxon>Actinomycetes</taxon>
        <taxon>Pseudonocardiales</taxon>
        <taxon>Pseudonocardiaceae</taxon>
        <taxon>Kutzneria</taxon>
    </lineage>
</organism>
<accession>A0A7W9KBV5</accession>
<comment type="caution">
    <text evidence="1">The sequence shown here is derived from an EMBL/GenBank/DDBJ whole genome shotgun (WGS) entry which is preliminary data.</text>
</comment>
<protein>
    <submittedName>
        <fullName evidence="1">Uncharacterized protein</fullName>
    </submittedName>
</protein>
<proteinExistence type="predicted"/>
<reference evidence="1 2" key="1">
    <citation type="submission" date="2020-08" db="EMBL/GenBank/DDBJ databases">
        <title>Sequencing the genomes of 1000 actinobacteria strains.</title>
        <authorList>
            <person name="Klenk H.-P."/>
        </authorList>
    </citation>
    <scope>NUCLEOTIDE SEQUENCE [LARGE SCALE GENOMIC DNA]</scope>
    <source>
        <strain evidence="1 2">DSM 43851</strain>
    </source>
</reference>
<evidence type="ECO:0000313" key="2">
    <source>
        <dbReference type="Proteomes" id="UP000585638"/>
    </source>
</evidence>
<keyword evidence="2" id="KW-1185">Reference proteome</keyword>
<evidence type="ECO:0000313" key="1">
    <source>
        <dbReference type="EMBL" id="MBB5889753.1"/>
    </source>
</evidence>
<dbReference type="AlphaFoldDB" id="A0A7W9KBV5"/>
<gene>
    <name evidence="1" type="ORF">BJ998_000949</name>
</gene>
<dbReference type="Proteomes" id="UP000585638">
    <property type="component" value="Unassembled WGS sequence"/>
</dbReference>
<dbReference type="EMBL" id="JACHIR010000001">
    <property type="protein sequence ID" value="MBB5889753.1"/>
    <property type="molecule type" value="Genomic_DNA"/>
</dbReference>